<dbReference type="Pfam" id="PF08327">
    <property type="entry name" value="AHSA1"/>
    <property type="match status" value="1"/>
</dbReference>
<evidence type="ECO:0000256" key="1">
    <source>
        <dbReference type="ARBA" id="ARBA00006817"/>
    </source>
</evidence>
<feature type="domain" description="Activator of Hsp90 ATPase homologue 1/2-like C-terminal" evidence="2">
    <location>
        <begin position="2"/>
        <end position="105"/>
    </location>
</feature>
<name>A9WT12_RENSM</name>
<organism evidence="3 4">
    <name type="scientific">Renibacterium salmoninarum (strain ATCC 33209 / DSM 20767 / JCM 11484 / NBRC 15589 / NCIMB 2235)</name>
    <dbReference type="NCBI Taxonomy" id="288705"/>
    <lineage>
        <taxon>Bacteria</taxon>
        <taxon>Bacillati</taxon>
        <taxon>Actinomycetota</taxon>
        <taxon>Actinomycetes</taxon>
        <taxon>Micrococcales</taxon>
        <taxon>Micrococcaceae</taxon>
        <taxon>Renibacterium</taxon>
    </lineage>
</organism>
<dbReference type="Gene3D" id="3.30.530.20">
    <property type="match status" value="1"/>
</dbReference>
<reference evidence="4" key="1">
    <citation type="journal article" date="2008" name="J. Bacteriol.">
        <title>Genome sequence of the fish pathogen Renibacterium salmoninarum suggests reductive evolution away from an environmental Arthrobacter ancestor.</title>
        <authorList>
            <person name="Wiens G.D."/>
            <person name="Rockey D.D."/>
            <person name="Wu Z."/>
            <person name="Chang J."/>
            <person name="Levy R."/>
            <person name="Crane S."/>
            <person name="Chen D.S."/>
            <person name="Capri G.R."/>
            <person name="Burnett J.R."/>
            <person name="Sudheesh P.S."/>
            <person name="Schipma M.J."/>
            <person name="Burd H."/>
            <person name="Bhattacharyya A."/>
            <person name="Rhodes L.D."/>
            <person name="Kaul R."/>
            <person name="Strom M.S."/>
        </authorList>
    </citation>
    <scope>NUCLEOTIDE SEQUENCE [LARGE SCALE GENOMIC DNA]</scope>
    <source>
        <strain evidence="4">ATCC 33209 / DSM 20767 / JCM 11484 / NBRC 15589 / NCIMB 2235</strain>
    </source>
</reference>
<proteinExistence type="inferred from homology"/>
<dbReference type="KEGG" id="rsa:RSal33209_2218"/>
<dbReference type="SUPFAM" id="SSF55961">
    <property type="entry name" value="Bet v1-like"/>
    <property type="match status" value="1"/>
</dbReference>
<dbReference type="AlphaFoldDB" id="A9WT12"/>
<gene>
    <name evidence="3" type="ordered locus">RSal33209_2218</name>
</gene>
<dbReference type="InterPro" id="IPR023393">
    <property type="entry name" value="START-like_dom_sf"/>
</dbReference>
<evidence type="ECO:0000259" key="2">
    <source>
        <dbReference type="Pfam" id="PF08327"/>
    </source>
</evidence>
<dbReference type="EMBL" id="CP000910">
    <property type="protein sequence ID" value="ABY23950.1"/>
    <property type="molecule type" value="Genomic_DNA"/>
</dbReference>
<evidence type="ECO:0000313" key="4">
    <source>
        <dbReference type="Proteomes" id="UP000002007"/>
    </source>
</evidence>
<evidence type="ECO:0000313" key="3">
    <source>
        <dbReference type="EMBL" id="ABY23950.1"/>
    </source>
</evidence>
<dbReference type="InterPro" id="IPR013538">
    <property type="entry name" value="ASHA1/2-like_C"/>
</dbReference>
<sequence length="109" mass="12050">MSVDAQTGGHQRLMMRGRADQGDWAGFECAVDRNFTDVVENELIVGTEEIFGPDGSALMNTRFEFHDAPENKTKLIIRQGPLTESLAGQNRYGWESSFTKLDVLLTAAA</sequence>
<keyword evidence="4" id="KW-1185">Reference proteome</keyword>
<dbReference type="eggNOG" id="COG3832">
    <property type="taxonomic scope" value="Bacteria"/>
</dbReference>
<dbReference type="HOGENOM" id="CLU_2181772_0_0_11"/>
<protein>
    <recommendedName>
        <fullName evidence="2">Activator of Hsp90 ATPase homologue 1/2-like C-terminal domain-containing protein</fullName>
    </recommendedName>
</protein>
<comment type="similarity">
    <text evidence="1">Belongs to the AHA1 family.</text>
</comment>
<dbReference type="Proteomes" id="UP000002007">
    <property type="component" value="Chromosome"/>
</dbReference>
<accession>A9WT12</accession>
<dbReference type="STRING" id="288705.RSal33209_2218"/>